<dbReference type="InterPro" id="IPR036259">
    <property type="entry name" value="MFS_trans_sf"/>
</dbReference>
<keyword evidence="9" id="KW-1185">Reference proteome</keyword>
<proteinExistence type="inferred from homology"/>
<evidence type="ECO:0000313" key="9">
    <source>
        <dbReference type="Proteomes" id="UP001212841"/>
    </source>
</evidence>
<evidence type="ECO:0000256" key="5">
    <source>
        <dbReference type="ARBA" id="ARBA00023136"/>
    </source>
</evidence>
<evidence type="ECO:0000256" key="4">
    <source>
        <dbReference type="ARBA" id="ARBA00022989"/>
    </source>
</evidence>
<reference evidence="8" key="1">
    <citation type="submission" date="2020-05" db="EMBL/GenBank/DDBJ databases">
        <title>Phylogenomic resolution of chytrid fungi.</title>
        <authorList>
            <person name="Stajich J.E."/>
            <person name="Amses K."/>
            <person name="Simmons R."/>
            <person name="Seto K."/>
            <person name="Myers J."/>
            <person name="Bonds A."/>
            <person name="Quandt C.A."/>
            <person name="Barry K."/>
            <person name="Liu P."/>
            <person name="Grigoriev I."/>
            <person name="Longcore J.E."/>
            <person name="James T.Y."/>
        </authorList>
    </citation>
    <scope>NUCLEOTIDE SEQUENCE</scope>
    <source>
        <strain evidence="8">JEL0318</strain>
    </source>
</reference>
<dbReference type="InterPro" id="IPR024989">
    <property type="entry name" value="MFS_assoc_dom"/>
</dbReference>
<dbReference type="InterPro" id="IPR051717">
    <property type="entry name" value="MFS_MFSD6"/>
</dbReference>
<dbReference type="PANTHER" id="PTHR16172">
    <property type="entry name" value="MAJOR FACILITATOR SUPERFAMILY DOMAIN-CONTAINING PROTEIN 6-LIKE"/>
    <property type="match status" value="1"/>
</dbReference>
<evidence type="ECO:0000256" key="6">
    <source>
        <dbReference type="SAM" id="Phobius"/>
    </source>
</evidence>
<dbReference type="Gene3D" id="1.20.1250.20">
    <property type="entry name" value="MFS general substrate transporter like domains"/>
    <property type="match status" value="1"/>
</dbReference>
<accession>A0AAD5S0L6</accession>
<dbReference type="AlphaFoldDB" id="A0AAD5S0L6"/>
<dbReference type="Pfam" id="PF12832">
    <property type="entry name" value="MFS_1_like"/>
    <property type="match status" value="1"/>
</dbReference>
<comment type="subcellular location">
    <subcellularLocation>
        <location evidence="1">Membrane</location>
        <topology evidence="1">Multi-pass membrane protein</topology>
    </subcellularLocation>
</comment>
<dbReference type="Proteomes" id="UP001212841">
    <property type="component" value="Unassembled WGS sequence"/>
</dbReference>
<comment type="caution">
    <text evidence="8">The sequence shown here is derived from an EMBL/GenBank/DDBJ whole genome shotgun (WGS) entry which is preliminary data.</text>
</comment>
<comment type="similarity">
    <text evidence="2">Belongs to the major facilitator superfamily. MFSD6 family.</text>
</comment>
<dbReference type="PANTHER" id="PTHR16172:SF41">
    <property type="entry name" value="MAJOR FACILITATOR SUPERFAMILY DOMAIN-CONTAINING PROTEIN 6-LIKE"/>
    <property type="match status" value="1"/>
</dbReference>
<keyword evidence="3 6" id="KW-0812">Transmembrane</keyword>
<feature type="domain" description="Major facilitator superfamily associated" evidence="7">
    <location>
        <begin position="3"/>
        <end position="148"/>
    </location>
</feature>
<keyword evidence="4 6" id="KW-1133">Transmembrane helix</keyword>
<evidence type="ECO:0000256" key="1">
    <source>
        <dbReference type="ARBA" id="ARBA00004141"/>
    </source>
</evidence>
<feature type="transmembrane region" description="Helical" evidence="6">
    <location>
        <begin position="149"/>
        <end position="169"/>
    </location>
</feature>
<gene>
    <name evidence="8" type="ORF">HK097_005208</name>
</gene>
<feature type="non-terminal residue" evidence="8">
    <location>
        <position position="1"/>
    </location>
</feature>
<protein>
    <recommendedName>
        <fullName evidence="7">Major facilitator superfamily associated domain-containing protein</fullName>
    </recommendedName>
</protein>
<feature type="transmembrane region" description="Helical" evidence="6">
    <location>
        <begin position="113"/>
        <end position="137"/>
    </location>
</feature>
<evidence type="ECO:0000259" key="7">
    <source>
        <dbReference type="Pfam" id="PF12832"/>
    </source>
</evidence>
<organism evidence="8 9">
    <name type="scientific">Rhizophlyctis rosea</name>
    <dbReference type="NCBI Taxonomy" id="64517"/>
    <lineage>
        <taxon>Eukaryota</taxon>
        <taxon>Fungi</taxon>
        <taxon>Fungi incertae sedis</taxon>
        <taxon>Chytridiomycota</taxon>
        <taxon>Chytridiomycota incertae sedis</taxon>
        <taxon>Chytridiomycetes</taxon>
        <taxon>Rhizophlyctidales</taxon>
        <taxon>Rhizophlyctidaceae</taxon>
        <taxon>Rhizophlyctis</taxon>
    </lineage>
</organism>
<evidence type="ECO:0000256" key="2">
    <source>
        <dbReference type="ARBA" id="ARBA00005241"/>
    </source>
</evidence>
<evidence type="ECO:0000256" key="3">
    <source>
        <dbReference type="ARBA" id="ARBA00022692"/>
    </source>
</evidence>
<feature type="transmembrane region" description="Helical" evidence="6">
    <location>
        <begin position="53"/>
        <end position="71"/>
    </location>
</feature>
<dbReference type="SUPFAM" id="SSF103473">
    <property type="entry name" value="MFS general substrate transporter"/>
    <property type="match status" value="1"/>
</dbReference>
<sequence length="193" mass="21001">FTITQSFAWLFTSTVLQGSNTLIGLQGVFGILVELPFFFASKQIVNLIGLRSSIFWAGVAMVVRLLGYSWLKVETQWWVLGVELLHGLAFSLMWTAAVQFANERAPVGMKNTAQGLVTGMFLGLGPGFGGIVGGFLVRTYGYHVTFRAGAGFMGVAIGLYGIIGVITWYRERQRGKQLPDEEVVGAEVEGGRV</sequence>
<evidence type="ECO:0000313" key="8">
    <source>
        <dbReference type="EMBL" id="KAJ3032533.1"/>
    </source>
</evidence>
<keyword evidence="5 6" id="KW-0472">Membrane</keyword>
<name>A0AAD5S0L6_9FUNG</name>
<dbReference type="GO" id="GO:0016020">
    <property type="term" value="C:membrane"/>
    <property type="evidence" value="ECO:0007669"/>
    <property type="project" value="UniProtKB-SubCell"/>
</dbReference>
<dbReference type="EMBL" id="JADGJD010002444">
    <property type="protein sequence ID" value="KAJ3032533.1"/>
    <property type="molecule type" value="Genomic_DNA"/>
</dbReference>
<feature type="transmembrane region" description="Helical" evidence="6">
    <location>
        <begin position="77"/>
        <end position="101"/>
    </location>
</feature>